<sequence length="247" mass="26021">MSAFPSSFRPSSARSIRSEIVAAVAVALLVGSISPAHGRASSRPAPAPERAADPIAAAISEASIRFAVPEPWIRAVMRVESAGNVDAVSHAGAMGLMQVMPDTYAELRIRHGLGSDPFDVRDNILAGTAYLREMFDRYGSPGFLAAYNAGPGRWEQHIYGGRPLPGETTRYLARLAPRVQSADPSTALPASPPRPPPPLESGIFVQLGSTNVAADRPDDTSSSDTNAPFPTTANPLFPVGASSPRPR</sequence>
<dbReference type="RefSeq" id="WP_349684281.1">
    <property type="nucleotide sequence ID" value="NZ_JBEGDD010000005.1"/>
</dbReference>
<dbReference type="PANTHER" id="PTHR37423">
    <property type="entry name" value="SOLUBLE LYTIC MUREIN TRANSGLYCOSYLASE-RELATED"/>
    <property type="match status" value="1"/>
</dbReference>
<organism evidence="5 6">
    <name type="scientific">Brevundimonas aurifodinae</name>
    <dbReference type="NCBI Taxonomy" id="1508312"/>
    <lineage>
        <taxon>Bacteria</taxon>
        <taxon>Pseudomonadati</taxon>
        <taxon>Pseudomonadota</taxon>
        <taxon>Alphaproteobacteria</taxon>
        <taxon>Caulobacterales</taxon>
        <taxon>Caulobacteraceae</taxon>
        <taxon>Brevundimonas</taxon>
    </lineage>
</organism>
<evidence type="ECO:0000256" key="3">
    <source>
        <dbReference type="SAM" id="MobiDB-lite"/>
    </source>
</evidence>
<dbReference type="Proteomes" id="UP001445732">
    <property type="component" value="Unassembled WGS sequence"/>
</dbReference>
<comment type="similarity">
    <text evidence="1">Belongs to the transglycosylase Slt family.</text>
</comment>
<dbReference type="PANTHER" id="PTHR37423:SF2">
    <property type="entry name" value="MEMBRANE-BOUND LYTIC MUREIN TRANSGLYCOSYLASE C"/>
    <property type="match status" value="1"/>
</dbReference>
<dbReference type="EMBL" id="JBEGDD010000005">
    <property type="protein sequence ID" value="MEQ7155119.1"/>
    <property type="molecule type" value="Genomic_DNA"/>
</dbReference>
<proteinExistence type="inferred from homology"/>
<dbReference type="SUPFAM" id="SSF53955">
    <property type="entry name" value="Lysozyme-like"/>
    <property type="match status" value="1"/>
</dbReference>
<feature type="compositionally biased region" description="Polar residues" evidence="3">
    <location>
        <begin position="220"/>
        <end position="234"/>
    </location>
</feature>
<evidence type="ECO:0000313" key="6">
    <source>
        <dbReference type="Proteomes" id="UP001445732"/>
    </source>
</evidence>
<gene>
    <name evidence="5" type="ORF">ABN401_07830</name>
</gene>
<accession>A0ABV1NNA4</accession>
<evidence type="ECO:0000259" key="4">
    <source>
        <dbReference type="Pfam" id="PF01464"/>
    </source>
</evidence>
<evidence type="ECO:0000313" key="5">
    <source>
        <dbReference type="EMBL" id="MEQ7155119.1"/>
    </source>
</evidence>
<comment type="similarity">
    <text evidence="2">Belongs to the virb1 family.</text>
</comment>
<keyword evidence="5" id="KW-0456">Lyase</keyword>
<dbReference type="InterPro" id="IPR023346">
    <property type="entry name" value="Lysozyme-like_dom_sf"/>
</dbReference>
<feature type="domain" description="Transglycosylase SLT" evidence="4">
    <location>
        <begin position="59"/>
        <end position="156"/>
    </location>
</feature>
<name>A0ABV1NNA4_9CAUL</name>
<feature type="region of interest" description="Disordered" evidence="3">
    <location>
        <begin position="179"/>
        <end position="247"/>
    </location>
</feature>
<protein>
    <submittedName>
        <fullName evidence="5">Lytic transglycosylase domain-containing protein</fullName>
        <ecNumber evidence="5">4.2.2.n1</ecNumber>
    </submittedName>
</protein>
<keyword evidence="6" id="KW-1185">Reference proteome</keyword>
<comment type="caution">
    <text evidence="5">The sequence shown here is derived from an EMBL/GenBank/DDBJ whole genome shotgun (WGS) entry which is preliminary data.</text>
</comment>
<dbReference type="GO" id="GO:0016829">
    <property type="term" value="F:lyase activity"/>
    <property type="evidence" value="ECO:0007669"/>
    <property type="project" value="UniProtKB-KW"/>
</dbReference>
<evidence type="ECO:0000256" key="2">
    <source>
        <dbReference type="ARBA" id="ARBA00009387"/>
    </source>
</evidence>
<feature type="compositionally biased region" description="Pro residues" evidence="3">
    <location>
        <begin position="190"/>
        <end position="199"/>
    </location>
</feature>
<dbReference type="Pfam" id="PF01464">
    <property type="entry name" value="SLT"/>
    <property type="match status" value="1"/>
</dbReference>
<dbReference type="InterPro" id="IPR008258">
    <property type="entry name" value="Transglycosylase_SLT_dom_1"/>
</dbReference>
<dbReference type="EC" id="4.2.2.n1" evidence="5"/>
<reference evidence="5 6" key="1">
    <citation type="submission" date="2024-06" db="EMBL/GenBank/DDBJ databases">
        <title>Brevundimonas sp. C11.</title>
        <authorList>
            <person name="Maltman C."/>
        </authorList>
    </citation>
    <scope>NUCLEOTIDE SEQUENCE [LARGE SCALE GENOMIC DNA]</scope>
    <source>
        <strain evidence="5 6">C11</strain>
    </source>
</reference>
<dbReference type="Gene3D" id="1.10.530.10">
    <property type="match status" value="1"/>
</dbReference>
<dbReference type="CDD" id="cd00254">
    <property type="entry name" value="LT-like"/>
    <property type="match status" value="1"/>
</dbReference>
<evidence type="ECO:0000256" key="1">
    <source>
        <dbReference type="ARBA" id="ARBA00007734"/>
    </source>
</evidence>